<reference evidence="1" key="1">
    <citation type="submission" date="2016-03" db="EMBL/GenBank/DDBJ databases">
        <title>Microsymbionts genomes from the relict species Vavilovia formosa.</title>
        <authorList>
            <person name="Chirak E."/>
            <person name="Kimeklis A."/>
            <person name="Kopat V."/>
            <person name="Andronov E."/>
        </authorList>
    </citation>
    <scope>NUCLEOTIDE SEQUENCE [LARGE SCALE GENOMIC DNA]</scope>
    <source>
        <strain evidence="1">Vaf12</strain>
    </source>
</reference>
<dbReference type="EMBL" id="LVYU01000085">
    <property type="protein sequence ID" value="KZB00696.1"/>
    <property type="molecule type" value="Genomic_DNA"/>
</dbReference>
<proteinExistence type="predicted"/>
<accession>A0A154IJU8</accession>
<organism evidence="1">
    <name type="scientific">Rhizobium leguminosarum</name>
    <dbReference type="NCBI Taxonomy" id="384"/>
    <lineage>
        <taxon>Bacteria</taxon>
        <taxon>Pseudomonadati</taxon>
        <taxon>Pseudomonadota</taxon>
        <taxon>Alphaproteobacteria</taxon>
        <taxon>Hyphomicrobiales</taxon>
        <taxon>Rhizobiaceae</taxon>
        <taxon>Rhizobium/Agrobacterium group</taxon>
        <taxon>Rhizobium</taxon>
    </lineage>
</organism>
<gene>
    <name evidence="1" type="ORF">A4A59_16780</name>
</gene>
<sequence length="145" mass="16866">MLSRLHGLCSWGRGKLWPEPSLTSLQEPSPPKLKREDRELKLEYEAKRKKRPAMRNEIEITDEVIEAGLGITEFTIHGRRSCRRTCSPLPILLAVTRCAKGIRSFRNLWFQRMNRPDIPRDPSWRIGELRSELLQAVHLSRGAIR</sequence>
<comment type="caution">
    <text evidence="1">The sequence shown here is derived from an EMBL/GenBank/DDBJ whole genome shotgun (WGS) entry which is preliminary data.</text>
</comment>
<evidence type="ECO:0000313" key="1">
    <source>
        <dbReference type="EMBL" id="KZB00696.1"/>
    </source>
</evidence>
<protein>
    <submittedName>
        <fullName evidence="1">Uncharacterized protein</fullName>
    </submittedName>
</protein>
<dbReference type="AlphaFoldDB" id="A0A154IJU8"/>
<name>A0A154IJU8_RHILE</name>